<feature type="binding site" evidence="9">
    <location>
        <position position="100"/>
    </location>
    <ligand>
        <name>[4Fe-4S] cluster</name>
        <dbReference type="ChEBI" id="CHEBI:49883"/>
        <label>1</label>
    </ligand>
</feature>
<dbReference type="SUPFAM" id="SSF102114">
    <property type="entry name" value="Radical SAM enzymes"/>
    <property type="match status" value="1"/>
</dbReference>
<dbReference type="NCBIfam" id="NF009544">
    <property type="entry name" value="PRK12928.1"/>
    <property type="match status" value="1"/>
</dbReference>
<keyword evidence="9" id="KW-0496">Mitochondrion</keyword>
<dbReference type="InterPro" id="IPR007197">
    <property type="entry name" value="rSAM"/>
</dbReference>
<evidence type="ECO:0000256" key="3">
    <source>
        <dbReference type="ARBA" id="ARBA00022679"/>
    </source>
</evidence>
<comment type="cofactor">
    <cofactor evidence="9">
        <name>[4Fe-4S] cluster</name>
        <dbReference type="ChEBI" id="CHEBI:49883"/>
    </cofactor>
    <text evidence="9">Binds 2 [4Fe-4S] clusters per subunit. One cluster is coordinated with 3 cysteines and an exchangeable S-adenosyl-L-methionine.</text>
</comment>
<comment type="function">
    <text evidence="9">Catalyzes the radical-mediated insertion of two sulfur atoms into the C-6 and C-8 positions of the octanoyl moiety bound to the lipoyl domains of lipoate-dependent enzymes, thereby converting the octanoylated domains into lipoylated derivatives.</text>
</comment>
<dbReference type="SFLD" id="SFLDF00271">
    <property type="entry name" value="lipoyl_synthase"/>
    <property type="match status" value="1"/>
</dbReference>
<feature type="domain" description="Radical SAM core" evidence="11">
    <location>
        <begin position="116"/>
        <end position="335"/>
    </location>
</feature>
<evidence type="ECO:0000256" key="2">
    <source>
        <dbReference type="ARBA" id="ARBA00022485"/>
    </source>
</evidence>
<reference evidence="13" key="1">
    <citation type="submission" date="2024-02" db="UniProtKB">
        <authorList>
            <consortium name="WormBaseParasite"/>
        </authorList>
    </citation>
    <scope>IDENTIFICATION</scope>
</reference>
<evidence type="ECO:0000256" key="4">
    <source>
        <dbReference type="ARBA" id="ARBA00022691"/>
    </source>
</evidence>
<evidence type="ECO:0000256" key="9">
    <source>
        <dbReference type="HAMAP-Rule" id="MF_03123"/>
    </source>
</evidence>
<dbReference type="GO" id="GO:0016992">
    <property type="term" value="F:lipoate synthase activity"/>
    <property type="evidence" value="ECO:0007669"/>
    <property type="project" value="UniProtKB-UniRule"/>
</dbReference>
<dbReference type="Pfam" id="PF04055">
    <property type="entry name" value="Radical_SAM"/>
    <property type="match status" value="1"/>
</dbReference>
<dbReference type="PANTHER" id="PTHR10949">
    <property type="entry name" value="LIPOYL SYNTHASE"/>
    <property type="match status" value="1"/>
</dbReference>
<keyword evidence="3 9" id="KW-0808">Transferase</keyword>
<feature type="binding site" evidence="9">
    <location>
        <position position="131"/>
    </location>
    <ligand>
        <name>[4Fe-4S] cluster</name>
        <dbReference type="ChEBI" id="CHEBI:49883"/>
        <label>2</label>
        <note>4Fe-4S-S-AdoMet</note>
    </ligand>
</feature>
<evidence type="ECO:0000256" key="8">
    <source>
        <dbReference type="ARBA" id="ARBA00047326"/>
    </source>
</evidence>
<name>A0AAF3E986_9BILA</name>
<feature type="binding site" evidence="9">
    <location>
        <position position="111"/>
    </location>
    <ligand>
        <name>[4Fe-4S] cluster</name>
        <dbReference type="ChEBI" id="CHEBI:49883"/>
        <label>1</label>
    </ligand>
</feature>
<evidence type="ECO:0000256" key="7">
    <source>
        <dbReference type="ARBA" id="ARBA00023014"/>
    </source>
</evidence>
<dbReference type="SFLD" id="SFLDG01058">
    <property type="entry name" value="lipoyl_synthase_like"/>
    <property type="match status" value="1"/>
</dbReference>
<dbReference type="GO" id="GO:0051539">
    <property type="term" value="F:4 iron, 4 sulfur cluster binding"/>
    <property type="evidence" value="ECO:0007669"/>
    <property type="project" value="UniProtKB-UniRule"/>
</dbReference>
<keyword evidence="12" id="KW-1185">Reference proteome</keyword>
<feature type="binding site" evidence="9">
    <location>
        <position position="105"/>
    </location>
    <ligand>
        <name>[4Fe-4S] cluster</name>
        <dbReference type="ChEBI" id="CHEBI:49883"/>
        <label>1</label>
    </ligand>
</feature>
<dbReference type="Proteomes" id="UP000887575">
    <property type="component" value="Unassembled WGS sequence"/>
</dbReference>
<dbReference type="HAMAP" id="MF_00206">
    <property type="entry name" value="Lipoyl_synth"/>
    <property type="match status" value="1"/>
</dbReference>
<comment type="catalytic activity">
    <reaction evidence="8 9">
        <text>[[Fe-S] cluster scaffold protein carrying a second [4Fe-4S](2+) cluster] + N(6)-octanoyl-L-lysyl-[protein] + 2 oxidized [2Fe-2S]-[ferredoxin] + 2 S-adenosyl-L-methionine + 4 H(+) = [[Fe-S] cluster scaffold protein] + N(6)-[(R)-dihydrolipoyl]-L-lysyl-[protein] + 4 Fe(3+) + 2 hydrogen sulfide + 2 5'-deoxyadenosine + 2 L-methionine + 2 reduced [2Fe-2S]-[ferredoxin]</text>
        <dbReference type="Rhea" id="RHEA:16585"/>
        <dbReference type="Rhea" id="RHEA-COMP:9928"/>
        <dbReference type="Rhea" id="RHEA-COMP:10000"/>
        <dbReference type="Rhea" id="RHEA-COMP:10001"/>
        <dbReference type="Rhea" id="RHEA-COMP:10475"/>
        <dbReference type="Rhea" id="RHEA-COMP:14568"/>
        <dbReference type="Rhea" id="RHEA-COMP:14569"/>
        <dbReference type="ChEBI" id="CHEBI:15378"/>
        <dbReference type="ChEBI" id="CHEBI:17319"/>
        <dbReference type="ChEBI" id="CHEBI:29034"/>
        <dbReference type="ChEBI" id="CHEBI:29919"/>
        <dbReference type="ChEBI" id="CHEBI:33722"/>
        <dbReference type="ChEBI" id="CHEBI:33737"/>
        <dbReference type="ChEBI" id="CHEBI:33738"/>
        <dbReference type="ChEBI" id="CHEBI:57844"/>
        <dbReference type="ChEBI" id="CHEBI:59789"/>
        <dbReference type="ChEBI" id="CHEBI:78809"/>
        <dbReference type="ChEBI" id="CHEBI:83100"/>
        <dbReference type="EC" id="2.8.1.8"/>
    </reaction>
</comment>
<evidence type="ECO:0000259" key="11">
    <source>
        <dbReference type="PROSITE" id="PS51918"/>
    </source>
</evidence>
<keyword evidence="10" id="KW-0175">Coiled coil</keyword>
<dbReference type="SMART" id="SM00729">
    <property type="entry name" value="Elp3"/>
    <property type="match status" value="1"/>
</dbReference>
<dbReference type="PROSITE" id="PS51918">
    <property type="entry name" value="RADICAL_SAM"/>
    <property type="match status" value="1"/>
</dbReference>
<comment type="pathway">
    <text evidence="9">Protein modification; protein lipoylation via endogenous pathway; protein N(6)-(lipoyl)lysine from octanoyl-[acyl-carrier-protein]: step 2/2.</text>
</comment>
<dbReference type="GO" id="GO:0005739">
    <property type="term" value="C:mitochondrion"/>
    <property type="evidence" value="ECO:0007669"/>
    <property type="project" value="UniProtKB-SubCell"/>
</dbReference>
<organism evidence="12 13">
    <name type="scientific">Mesorhabditis belari</name>
    <dbReference type="NCBI Taxonomy" id="2138241"/>
    <lineage>
        <taxon>Eukaryota</taxon>
        <taxon>Metazoa</taxon>
        <taxon>Ecdysozoa</taxon>
        <taxon>Nematoda</taxon>
        <taxon>Chromadorea</taxon>
        <taxon>Rhabditida</taxon>
        <taxon>Rhabditina</taxon>
        <taxon>Rhabditomorpha</taxon>
        <taxon>Rhabditoidea</taxon>
        <taxon>Rhabditidae</taxon>
        <taxon>Mesorhabditinae</taxon>
        <taxon>Mesorhabditis</taxon>
    </lineage>
</organism>
<accession>A0AAF3E986</accession>
<dbReference type="InterPro" id="IPR031691">
    <property type="entry name" value="LIAS_N"/>
</dbReference>
<comment type="similarity">
    <text evidence="9">Belongs to the radical SAM superfamily. Lipoyl synthase family.</text>
</comment>
<dbReference type="InterPro" id="IPR006638">
    <property type="entry name" value="Elp3/MiaA/NifB-like_rSAM"/>
</dbReference>
<dbReference type="PIRSF" id="PIRSF005963">
    <property type="entry name" value="Lipoyl_synth"/>
    <property type="match status" value="1"/>
</dbReference>
<keyword evidence="7 9" id="KW-0411">Iron-sulfur</keyword>
<sequence length="369" mass="41290">MYFCTNRRAFISLVSNKIAWCRNESSRPAIKNGPSFSDFLGANTIADAVANHEQKLKLETGDKRLRLPPWLKKEKVLASENENVKRLKKQMKELKLATVCEEARCPNIGECWGGSKDSLSTATIMLMGDTCTRGCRFCSVKTARAPPPLDPMEPEHTAKAVASWGVGYVVLTSVDRDDLLDGGASHLSKCVQALKQEKPSVLVECLLPDFSGNHDSISTMATSGLDVYAHNIETVERLTPWVRDPRAKYWQSLDALRFAKKAKPGLITKTSIMLGLGETDDEIRTSLEHLREHEVDVVTFGQYMQPTKRHLLVKEWVTPEKFDYWADVARSMNFLYVASGPLVRSSYKAGEFFLENVLKKRSTVATSEA</sequence>
<dbReference type="InterPro" id="IPR013785">
    <property type="entry name" value="Aldolase_TIM"/>
</dbReference>
<dbReference type="PANTHER" id="PTHR10949:SF0">
    <property type="entry name" value="LIPOYL SYNTHASE, MITOCHONDRIAL"/>
    <property type="match status" value="1"/>
</dbReference>
<dbReference type="GO" id="GO:0046872">
    <property type="term" value="F:metal ion binding"/>
    <property type="evidence" value="ECO:0007669"/>
    <property type="project" value="UniProtKB-KW"/>
</dbReference>
<dbReference type="WBParaSite" id="MBELARI_LOCUS10471">
    <property type="protein sequence ID" value="MBELARI_LOCUS10471"/>
    <property type="gene ID" value="MBELARI_LOCUS10471"/>
</dbReference>
<dbReference type="SFLD" id="SFLDS00029">
    <property type="entry name" value="Radical_SAM"/>
    <property type="match status" value="1"/>
</dbReference>
<dbReference type="Gene3D" id="3.20.20.70">
    <property type="entry name" value="Aldolase class I"/>
    <property type="match status" value="1"/>
</dbReference>
<feature type="binding site" evidence="9">
    <location>
        <position position="138"/>
    </location>
    <ligand>
        <name>[4Fe-4S] cluster</name>
        <dbReference type="ChEBI" id="CHEBI:49883"/>
        <label>2</label>
        <note>4Fe-4S-S-AdoMet</note>
    </ligand>
</feature>
<evidence type="ECO:0000256" key="1">
    <source>
        <dbReference type="ARBA" id="ARBA00004173"/>
    </source>
</evidence>
<keyword evidence="2 9" id="KW-0004">4Fe-4S</keyword>
<protein>
    <recommendedName>
        <fullName evidence="9">Lipoyl synthase, mitochondrial</fullName>
        <ecNumber evidence="9">2.8.1.8</ecNumber>
    </recommendedName>
    <alternativeName>
        <fullName evidence="9">Lipoate synthase</fullName>
        <shortName evidence="9">LS</shortName>
        <shortName evidence="9">Lip-syn</shortName>
    </alternativeName>
    <alternativeName>
        <fullName evidence="9">Lipoic acid synthase</fullName>
    </alternativeName>
</protein>
<keyword evidence="6 9" id="KW-0408">Iron</keyword>
<evidence type="ECO:0000256" key="5">
    <source>
        <dbReference type="ARBA" id="ARBA00022723"/>
    </source>
</evidence>
<keyword evidence="4 9" id="KW-0949">S-adenosyl-L-methionine</keyword>
<dbReference type="InterPro" id="IPR058240">
    <property type="entry name" value="rSAM_sf"/>
</dbReference>
<dbReference type="NCBIfam" id="NF004019">
    <property type="entry name" value="PRK05481.1"/>
    <property type="match status" value="1"/>
</dbReference>
<evidence type="ECO:0000313" key="13">
    <source>
        <dbReference type="WBParaSite" id="MBELARI_LOCUS10471"/>
    </source>
</evidence>
<evidence type="ECO:0000256" key="6">
    <source>
        <dbReference type="ARBA" id="ARBA00023004"/>
    </source>
</evidence>
<dbReference type="Pfam" id="PF16881">
    <property type="entry name" value="LIAS_N"/>
    <property type="match status" value="1"/>
</dbReference>
<feature type="binding site" evidence="9">
    <location>
        <position position="346"/>
    </location>
    <ligand>
        <name>[4Fe-4S] cluster</name>
        <dbReference type="ChEBI" id="CHEBI:49883"/>
        <label>1</label>
    </ligand>
</feature>
<dbReference type="InterPro" id="IPR003698">
    <property type="entry name" value="Lipoyl_synth"/>
</dbReference>
<proteinExistence type="inferred from homology"/>
<dbReference type="FunFam" id="3.20.20.70:FF:000036">
    <property type="entry name" value="Lipoyl synthase, mitochondrial"/>
    <property type="match status" value="1"/>
</dbReference>
<comment type="subcellular location">
    <subcellularLocation>
        <location evidence="1 9">Mitochondrion</location>
    </subcellularLocation>
</comment>
<evidence type="ECO:0000256" key="10">
    <source>
        <dbReference type="SAM" id="Coils"/>
    </source>
</evidence>
<dbReference type="AlphaFoldDB" id="A0AAF3E986"/>
<feature type="coiled-coil region" evidence="10">
    <location>
        <begin position="77"/>
        <end position="104"/>
    </location>
</feature>
<evidence type="ECO:0000313" key="12">
    <source>
        <dbReference type="Proteomes" id="UP000887575"/>
    </source>
</evidence>
<feature type="binding site" evidence="9">
    <location>
        <position position="135"/>
    </location>
    <ligand>
        <name>[4Fe-4S] cluster</name>
        <dbReference type="ChEBI" id="CHEBI:49883"/>
        <label>2</label>
        <note>4Fe-4S-S-AdoMet</note>
    </ligand>
</feature>
<keyword evidence="5 9" id="KW-0479">Metal-binding</keyword>
<dbReference type="GO" id="GO:0009249">
    <property type="term" value="P:protein lipoylation"/>
    <property type="evidence" value="ECO:0007669"/>
    <property type="project" value="UniProtKB-UniRule"/>
</dbReference>
<dbReference type="CDD" id="cd01335">
    <property type="entry name" value="Radical_SAM"/>
    <property type="match status" value="1"/>
</dbReference>
<dbReference type="NCBIfam" id="TIGR00510">
    <property type="entry name" value="lipA"/>
    <property type="match status" value="1"/>
</dbReference>
<dbReference type="EC" id="2.8.1.8" evidence="9"/>